<feature type="chain" id="PRO_5045957320" description="Tetratricopeptide repeat protein" evidence="2">
    <location>
        <begin position="20"/>
        <end position="434"/>
    </location>
</feature>
<keyword evidence="1" id="KW-0802">TPR repeat</keyword>
<protein>
    <recommendedName>
        <fullName evidence="5">Tetratricopeptide repeat protein</fullName>
    </recommendedName>
</protein>
<gene>
    <name evidence="3" type="ORF">OO013_12425</name>
</gene>
<evidence type="ECO:0000256" key="2">
    <source>
        <dbReference type="SAM" id="SignalP"/>
    </source>
</evidence>
<dbReference type="EMBL" id="JAPFQN010000006">
    <property type="protein sequence ID" value="MCX2744679.1"/>
    <property type="molecule type" value="Genomic_DNA"/>
</dbReference>
<sequence length="434" mass="49853">MRKNVLFLVMTLISAVTFAQEVDCNEWNWPQNKQQALEKNALYSDYLRADDYKNAKAPLFWLLNNVPSLHYSIYANGVKLYDNLVSNPDDPSKVEVYKDSVMLLYDKRMELCGKTADLMNRKMYDAYNYYKNEQDKYDFLFKGYQDLYSFAGNEIYNANLTFYMDATRRYYLTHKDEMTPEEVIAVFDDIQSVIDAKKEAGEDMTKPEEYVFKLFVATIDIDCDMIENTFGAKFRENPDNIELAENIFKLGYKFDCFDSDLVADAAKAIMKENPQPGLANLLGSRCLQKGDYECAEDYFKQALEMTDDNLRKGETYLKLARMNARKGAKSTARGYAMDAVSADASLASEAYTFIGDLYYGSYESCKQGKSRVYDRLVFLAAYEMYQKAGNRSGMAKAKEQFPSKEELFVEGKKVGGSMQVNCWIGKSVTLRTRD</sequence>
<dbReference type="RefSeq" id="WP_266057147.1">
    <property type="nucleotide sequence ID" value="NZ_JAPFQN010000006.1"/>
</dbReference>
<keyword evidence="2" id="KW-0732">Signal</keyword>
<accession>A0ABT3RSB3</accession>
<dbReference type="Gene3D" id="1.25.40.10">
    <property type="entry name" value="Tetratricopeptide repeat domain"/>
    <property type="match status" value="1"/>
</dbReference>
<keyword evidence="4" id="KW-1185">Reference proteome</keyword>
<feature type="signal peptide" evidence="2">
    <location>
        <begin position="1"/>
        <end position="19"/>
    </location>
</feature>
<proteinExistence type="predicted"/>
<dbReference type="InterPro" id="IPR019734">
    <property type="entry name" value="TPR_rpt"/>
</dbReference>
<dbReference type="Proteomes" id="UP001209885">
    <property type="component" value="Unassembled WGS sequence"/>
</dbReference>
<evidence type="ECO:0000313" key="3">
    <source>
        <dbReference type="EMBL" id="MCX2744679.1"/>
    </source>
</evidence>
<reference evidence="3 4" key="1">
    <citation type="submission" date="2022-11" db="EMBL/GenBank/DDBJ databases">
        <title>The characterization of three novel Bacteroidetes species and genomic analysis of their roles in tidal elemental geochemical cycles.</title>
        <authorList>
            <person name="Ma K."/>
        </authorList>
    </citation>
    <scope>NUCLEOTIDE SEQUENCE [LARGE SCALE GENOMIC DNA]</scope>
    <source>
        <strain evidence="3 4">M17</strain>
    </source>
</reference>
<evidence type="ECO:0000256" key="1">
    <source>
        <dbReference type="PROSITE-ProRule" id="PRU00339"/>
    </source>
</evidence>
<feature type="repeat" description="TPR" evidence="1">
    <location>
        <begin position="276"/>
        <end position="309"/>
    </location>
</feature>
<organism evidence="3 4">
    <name type="scientific">Mangrovivirga halotolerans</name>
    <dbReference type="NCBI Taxonomy" id="2993936"/>
    <lineage>
        <taxon>Bacteria</taxon>
        <taxon>Pseudomonadati</taxon>
        <taxon>Bacteroidota</taxon>
        <taxon>Cytophagia</taxon>
        <taxon>Cytophagales</taxon>
        <taxon>Mangrovivirgaceae</taxon>
        <taxon>Mangrovivirga</taxon>
    </lineage>
</organism>
<name>A0ABT3RSB3_9BACT</name>
<evidence type="ECO:0008006" key="5">
    <source>
        <dbReference type="Google" id="ProtNLM"/>
    </source>
</evidence>
<dbReference type="PROSITE" id="PS50005">
    <property type="entry name" value="TPR"/>
    <property type="match status" value="1"/>
</dbReference>
<comment type="caution">
    <text evidence="3">The sequence shown here is derived from an EMBL/GenBank/DDBJ whole genome shotgun (WGS) entry which is preliminary data.</text>
</comment>
<dbReference type="SUPFAM" id="SSF48452">
    <property type="entry name" value="TPR-like"/>
    <property type="match status" value="1"/>
</dbReference>
<evidence type="ECO:0000313" key="4">
    <source>
        <dbReference type="Proteomes" id="UP001209885"/>
    </source>
</evidence>
<dbReference type="InterPro" id="IPR011990">
    <property type="entry name" value="TPR-like_helical_dom_sf"/>
</dbReference>